<gene>
    <name evidence="3" type="ORF">OU798_01620</name>
</gene>
<dbReference type="SUPFAM" id="SSF48230">
    <property type="entry name" value="Chondroitin AC/alginate lyase"/>
    <property type="match status" value="1"/>
</dbReference>
<dbReference type="GO" id="GO:0030313">
    <property type="term" value="C:cell envelope"/>
    <property type="evidence" value="ECO:0007669"/>
    <property type="project" value="UniProtKB-SubCell"/>
</dbReference>
<dbReference type="InterPro" id="IPR012480">
    <property type="entry name" value="Hepar_II_III_C"/>
</dbReference>
<dbReference type="Gene3D" id="1.50.10.100">
    <property type="entry name" value="Chondroitin AC/alginate lyase"/>
    <property type="match status" value="1"/>
</dbReference>
<evidence type="ECO:0000313" key="3">
    <source>
        <dbReference type="EMBL" id="MCY1719021.1"/>
    </source>
</evidence>
<name>A0A9X3F4Y0_9BACT</name>
<dbReference type="AlphaFoldDB" id="A0A9X3F4Y0"/>
<organism evidence="3 4">
    <name type="scientific">Draconibacterium aestuarii</name>
    <dbReference type="NCBI Taxonomy" id="2998507"/>
    <lineage>
        <taxon>Bacteria</taxon>
        <taxon>Pseudomonadati</taxon>
        <taxon>Bacteroidota</taxon>
        <taxon>Bacteroidia</taxon>
        <taxon>Marinilabiliales</taxon>
        <taxon>Prolixibacteraceae</taxon>
        <taxon>Draconibacterium</taxon>
    </lineage>
</organism>
<keyword evidence="4" id="KW-1185">Reference proteome</keyword>
<proteinExistence type="predicted"/>
<dbReference type="InterPro" id="IPR008929">
    <property type="entry name" value="Chondroitin_lyas"/>
</dbReference>
<dbReference type="Gene3D" id="2.70.98.70">
    <property type="match status" value="1"/>
</dbReference>
<evidence type="ECO:0000256" key="1">
    <source>
        <dbReference type="ARBA" id="ARBA00004196"/>
    </source>
</evidence>
<reference evidence="3" key="1">
    <citation type="submission" date="2022-11" db="EMBL/GenBank/DDBJ databases">
        <title>Marilongibacter aestuarii gen. nov., sp. nov., isolated from tidal flat sediment.</title>
        <authorList>
            <person name="Jiayan W."/>
        </authorList>
    </citation>
    <scope>NUCLEOTIDE SEQUENCE</scope>
    <source>
        <strain evidence="3">Z1-6</strain>
    </source>
</reference>
<evidence type="ECO:0000259" key="2">
    <source>
        <dbReference type="Pfam" id="PF07940"/>
    </source>
</evidence>
<comment type="caution">
    <text evidence="3">The sequence shown here is derived from an EMBL/GenBank/DDBJ whole genome shotgun (WGS) entry which is preliminary data.</text>
</comment>
<dbReference type="Pfam" id="PF07940">
    <property type="entry name" value="Hepar_II_III_C"/>
    <property type="match status" value="1"/>
</dbReference>
<dbReference type="Proteomes" id="UP001145087">
    <property type="component" value="Unassembled WGS sequence"/>
</dbReference>
<accession>A0A9X3F4Y0</accession>
<dbReference type="GO" id="GO:0016829">
    <property type="term" value="F:lyase activity"/>
    <property type="evidence" value="ECO:0007669"/>
    <property type="project" value="InterPro"/>
</dbReference>
<evidence type="ECO:0000313" key="4">
    <source>
        <dbReference type="Proteomes" id="UP001145087"/>
    </source>
</evidence>
<dbReference type="RefSeq" id="WP_343331358.1">
    <property type="nucleotide sequence ID" value="NZ_JAPOHD010000005.1"/>
</dbReference>
<sequence length="640" mass="72777">MKKMLLLLLLGIFTLGSFSKEKRDILQKEAEEINIKNVLIKDFSELGFPTYQSRDFWNSLPASVRKQYISEGEKYLDYDWPVVKATDYLEIIRSGDRRQGAYSAPRAALMASVMAELAEGKGRFIDQIINGVWYYSEQTWWGWSAHLPSPKGLPDIKDPSIDLGVGEIANILSWTWFLFKDEFDKIHPLISTRLKDEIMYKAVTPYYERSDFWWQGLDGSRDVNNWNPWTNHNMLTAILIMEDDQNKKVAGVTKLVKSLDQFINVYPNDGGCDEGPSYWGRAGASLYQNLDLLKRATKGRFDVYDNQLIKNMGSYIYKAYIAYPYFINFADADATTGSRPQIIYSYGKDIGDNIMQEFGAFLAKKQNWGSDAPGGKIDEQLMQLMLFDEIDKVPGKEALVGDFWLPETQVAGARDQAGSSEGFFFAAKGGHNAESHNHNDLGTCVLYFNGKPCLVDIGRETYTAKTFSSRRYEIWTMQSGYHQLPKINGVDQKEGRKFEARNSTFSADSKKAVFSTEIAGAYPEEAKVKKWTRSYRLDRGKQFTISDSYELNELTEKPTSLNYITACSVNEKEPGILILSGDGFTMQMKYNAKKLSSKIEEIEITDKGLGRYWDTITRIVLEAKTPTARGKNDVVITELK</sequence>
<protein>
    <submittedName>
        <fullName evidence="3">Heparinase II/III family protein</fullName>
    </submittedName>
</protein>
<comment type="subcellular location">
    <subcellularLocation>
        <location evidence="1">Cell envelope</location>
    </subcellularLocation>
</comment>
<dbReference type="EMBL" id="JAPOHD010000005">
    <property type="protein sequence ID" value="MCY1719021.1"/>
    <property type="molecule type" value="Genomic_DNA"/>
</dbReference>
<feature type="domain" description="Heparinase II/III-like C-terminal" evidence="2">
    <location>
        <begin position="426"/>
        <end position="572"/>
    </location>
</feature>